<evidence type="ECO:0000313" key="2">
    <source>
        <dbReference type="EMBL" id="MPC80895.1"/>
    </source>
</evidence>
<reference evidence="2 3" key="1">
    <citation type="submission" date="2019-05" db="EMBL/GenBank/DDBJ databases">
        <title>Another draft genome of Portunus trituberculatus and its Hox gene families provides insights of decapod evolution.</title>
        <authorList>
            <person name="Jeong J.-H."/>
            <person name="Song I."/>
            <person name="Kim S."/>
            <person name="Choi T."/>
            <person name="Kim D."/>
            <person name="Ryu S."/>
            <person name="Kim W."/>
        </authorList>
    </citation>
    <scope>NUCLEOTIDE SEQUENCE [LARGE SCALE GENOMIC DNA]</scope>
    <source>
        <tissue evidence="2">Muscle</tissue>
    </source>
</reference>
<feature type="region of interest" description="Disordered" evidence="1">
    <location>
        <begin position="1"/>
        <end position="22"/>
    </location>
</feature>
<evidence type="ECO:0000256" key="1">
    <source>
        <dbReference type="SAM" id="MobiDB-lite"/>
    </source>
</evidence>
<proteinExistence type="predicted"/>
<accession>A0A5B7IF68</accession>
<dbReference type="EMBL" id="VSRR010055319">
    <property type="protein sequence ID" value="MPC80895.1"/>
    <property type="molecule type" value="Genomic_DNA"/>
</dbReference>
<name>A0A5B7IF68_PORTR</name>
<dbReference type="AlphaFoldDB" id="A0A5B7IF68"/>
<sequence>MATRSGGGAVPSKGRLAPLPLVPQSQPTCNNTQLCSDTTSCSALPCPNPRYGKDFQLREKLFM</sequence>
<gene>
    <name evidence="2" type="ORF">E2C01_075492</name>
</gene>
<keyword evidence="3" id="KW-1185">Reference proteome</keyword>
<protein>
    <submittedName>
        <fullName evidence="2">Uncharacterized protein</fullName>
    </submittedName>
</protein>
<organism evidence="2 3">
    <name type="scientific">Portunus trituberculatus</name>
    <name type="common">Swimming crab</name>
    <name type="synonym">Neptunus trituberculatus</name>
    <dbReference type="NCBI Taxonomy" id="210409"/>
    <lineage>
        <taxon>Eukaryota</taxon>
        <taxon>Metazoa</taxon>
        <taxon>Ecdysozoa</taxon>
        <taxon>Arthropoda</taxon>
        <taxon>Crustacea</taxon>
        <taxon>Multicrustacea</taxon>
        <taxon>Malacostraca</taxon>
        <taxon>Eumalacostraca</taxon>
        <taxon>Eucarida</taxon>
        <taxon>Decapoda</taxon>
        <taxon>Pleocyemata</taxon>
        <taxon>Brachyura</taxon>
        <taxon>Eubrachyura</taxon>
        <taxon>Portunoidea</taxon>
        <taxon>Portunidae</taxon>
        <taxon>Portuninae</taxon>
        <taxon>Portunus</taxon>
    </lineage>
</organism>
<dbReference type="Proteomes" id="UP000324222">
    <property type="component" value="Unassembled WGS sequence"/>
</dbReference>
<comment type="caution">
    <text evidence="2">The sequence shown here is derived from an EMBL/GenBank/DDBJ whole genome shotgun (WGS) entry which is preliminary data.</text>
</comment>
<evidence type="ECO:0000313" key="3">
    <source>
        <dbReference type="Proteomes" id="UP000324222"/>
    </source>
</evidence>